<dbReference type="InterPro" id="IPR038602">
    <property type="entry name" value="Mite_allergen_7_sf"/>
</dbReference>
<evidence type="ECO:0000313" key="2">
    <source>
        <dbReference type="EMBL" id="KAK2721693.1"/>
    </source>
</evidence>
<dbReference type="Pfam" id="PF16984">
    <property type="entry name" value="Grp7_allergen"/>
    <property type="match status" value="1"/>
</dbReference>
<protein>
    <submittedName>
        <fullName evidence="2">Uncharacterized protein</fullName>
    </submittedName>
</protein>
<sequence length="422" mass="47023">MKTFLFLFFPLVITGTFHTSEFQFEKFFPDFLKNELRASKISEPSQDIFHTDEAGFIEIGAKKFSFNTRKVLVNELADKLSVSDVLVNPQRKTIEVSLRAESVFLQGEIDVLIGKTSTNSFFALKGSEVIFTAKASYQVQGGSYIIGKFAVEHSSKGLGSYFATLDAETSVRNHLVSEIFKKYMRQFNTDISKFLTIKVKELIKVFKHESREIGNANAYIDEVLILVREKVISDGLDRIVLPNISLSFSQDVWLVGTVYGECGMYEGVLGGFETIHRTKDDATLEFNDPNLTVNATVGINNGLLGYTVSISFMDIGPKATLTGVLSYSNIFFETVIGLNDLSVTMSKFDILDIGHIDIVIEGLAPFNWLAELIIGTVVNTVKGVVKEILEGPMRRIIEWAINEYVQSILNPSIAIEAIRLAL</sequence>
<dbReference type="AlphaFoldDB" id="A0AA88L7X0"/>
<accession>A0AA88L7X0</accession>
<evidence type="ECO:0000313" key="3">
    <source>
        <dbReference type="Proteomes" id="UP001187531"/>
    </source>
</evidence>
<dbReference type="EMBL" id="JAVRJZ010000006">
    <property type="protein sequence ID" value="KAK2721693.1"/>
    <property type="molecule type" value="Genomic_DNA"/>
</dbReference>
<dbReference type="Proteomes" id="UP001187531">
    <property type="component" value="Unassembled WGS sequence"/>
</dbReference>
<comment type="caution">
    <text evidence="2">The sequence shown here is derived from an EMBL/GenBank/DDBJ whole genome shotgun (WGS) entry which is preliminary data.</text>
</comment>
<feature type="chain" id="PRO_5041659700" evidence="1">
    <location>
        <begin position="20"/>
        <end position="422"/>
    </location>
</feature>
<feature type="signal peptide" evidence="1">
    <location>
        <begin position="1"/>
        <end position="19"/>
    </location>
</feature>
<dbReference type="Gene3D" id="3.15.10.50">
    <property type="match status" value="1"/>
</dbReference>
<keyword evidence="3" id="KW-1185">Reference proteome</keyword>
<evidence type="ECO:0000256" key="1">
    <source>
        <dbReference type="SAM" id="SignalP"/>
    </source>
</evidence>
<name>A0AA88L7X0_ARTSF</name>
<gene>
    <name evidence="2" type="ORF">QYM36_003861</name>
</gene>
<organism evidence="2 3">
    <name type="scientific">Artemia franciscana</name>
    <name type="common">Brine shrimp</name>
    <name type="synonym">Artemia sanfranciscana</name>
    <dbReference type="NCBI Taxonomy" id="6661"/>
    <lineage>
        <taxon>Eukaryota</taxon>
        <taxon>Metazoa</taxon>
        <taxon>Ecdysozoa</taxon>
        <taxon>Arthropoda</taxon>
        <taxon>Crustacea</taxon>
        <taxon>Branchiopoda</taxon>
        <taxon>Anostraca</taxon>
        <taxon>Artemiidae</taxon>
        <taxon>Artemia</taxon>
    </lineage>
</organism>
<dbReference type="InterPro" id="IPR020234">
    <property type="entry name" value="Mite_allergen_group-7"/>
</dbReference>
<keyword evidence="1" id="KW-0732">Signal</keyword>
<reference evidence="2" key="1">
    <citation type="submission" date="2023-07" db="EMBL/GenBank/DDBJ databases">
        <title>Chromosome-level genome assembly of Artemia franciscana.</title>
        <authorList>
            <person name="Jo E."/>
        </authorList>
    </citation>
    <scope>NUCLEOTIDE SEQUENCE</scope>
    <source>
        <tissue evidence="2">Whole body</tissue>
    </source>
</reference>
<proteinExistence type="predicted"/>